<dbReference type="EMBL" id="CAMXCT010001358">
    <property type="protein sequence ID" value="CAI3989345.1"/>
    <property type="molecule type" value="Genomic_DNA"/>
</dbReference>
<proteinExistence type="predicted"/>
<dbReference type="EMBL" id="CAMXCT020001358">
    <property type="protein sequence ID" value="CAL1142720.1"/>
    <property type="molecule type" value="Genomic_DNA"/>
</dbReference>
<evidence type="ECO:0000313" key="1">
    <source>
        <dbReference type="EMBL" id="CAI3989345.1"/>
    </source>
</evidence>
<comment type="caution">
    <text evidence="1">The sequence shown here is derived from an EMBL/GenBank/DDBJ whole genome shotgun (WGS) entry which is preliminary data.</text>
</comment>
<protein>
    <submittedName>
        <fullName evidence="1">Uncharacterized protein</fullName>
    </submittedName>
</protein>
<reference evidence="1" key="1">
    <citation type="submission" date="2022-10" db="EMBL/GenBank/DDBJ databases">
        <authorList>
            <person name="Chen Y."/>
            <person name="Dougan E. K."/>
            <person name="Chan C."/>
            <person name="Rhodes N."/>
            <person name="Thang M."/>
        </authorList>
    </citation>
    <scope>NUCLEOTIDE SEQUENCE</scope>
</reference>
<evidence type="ECO:0000313" key="3">
    <source>
        <dbReference type="Proteomes" id="UP001152797"/>
    </source>
</evidence>
<evidence type="ECO:0000313" key="2">
    <source>
        <dbReference type="EMBL" id="CAL1142720.1"/>
    </source>
</evidence>
<name>A0A9P1FWI9_9DINO</name>
<accession>A0A9P1FWI9</accession>
<dbReference type="Proteomes" id="UP001152797">
    <property type="component" value="Unassembled WGS sequence"/>
</dbReference>
<sequence>MAEDGAGMMERVLTSVFSFFGREETEKKPRISTFYWNQEKRIVQRLEEEVSTCVEIWHSYVHPRVRSIFSFAELDVILFQLARNVNKDEDPITGGSEDCVLWHGDITVNNKMEVQAALCIVHKDQTKTVGFTNRLLSFIFADDDSYALLQNLPVTKDALQMACGNQLCVNLAHISI</sequence>
<dbReference type="OrthoDB" id="331108at2759"/>
<gene>
    <name evidence="1" type="ORF">C1SCF055_LOCUS16429</name>
</gene>
<organism evidence="1">
    <name type="scientific">Cladocopium goreaui</name>
    <dbReference type="NCBI Taxonomy" id="2562237"/>
    <lineage>
        <taxon>Eukaryota</taxon>
        <taxon>Sar</taxon>
        <taxon>Alveolata</taxon>
        <taxon>Dinophyceae</taxon>
        <taxon>Suessiales</taxon>
        <taxon>Symbiodiniaceae</taxon>
        <taxon>Cladocopium</taxon>
    </lineage>
</organism>
<dbReference type="EMBL" id="CAMXCT030001358">
    <property type="protein sequence ID" value="CAL4776657.1"/>
    <property type="molecule type" value="Genomic_DNA"/>
</dbReference>
<keyword evidence="3" id="KW-1185">Reference proteome</keyword>
<dbReference type="AlphaFoldDB" id="A0A9P1FWI9"/>
<reference evidence="2" key="2">
    <citation type="submission" date="2024-04" db="EMBL/GenBank/DDBJ databases">
        <authorList>
            <person name="Chen Y."/>
            <person name="Shah S."/>
            <person name="Dougan E. K."/>
            <person name="Thang M."/>
            <person name="Chan C."/>
        </authorList>
    </citation>
    <scope>NUCLEOTIDE SEQUENCE [LARGE SCALE GENOMIC DNA]</scope>
</reference>